<dbReference type="EMBL" id="MK493322">
    <property type="protein sequence ID" value="QBQ75232.1"/>
    <property type="molecule type" value="Genomic_DNA"/>
</dbReference>
<reference evidence="20 21" key="2">
    <citation type="submission" date="2019-02" db="EMBL/GenBank/DDBJ databases">
        <title>Diversity in Cyanophage Genomes from Southern New England Coastal Waters.</title>
        <authorList>
            <person name="Marston M.F."/>
        </authorList>
    </citation>
    <scope>NUCLEOTIDE SEQUENCE [LARGE SCALE GENOMIC DNA]</scope>
    <source>
        <strain evidence="12">RW_01_0115_WH8101</strain>
        <strain evidence="13">RW_03_0617</strain>
        <strain evidence="14">RW_22_0214</strain>
        <strain evidence="15">RW_62_0316</strain>
    </source>
</reference>
<dbReference type="Proteomes" id="UP000224173">
    <property type="component" value="Segment"/>
</dbReference>
<feature type="domain" description="Fe2OG dioxygenase" evidence="6">
    <location>
        <begin position="81"/>
        <end position="181"/>
    </location>
</feature>
<gene>
    <name evidence="12" type="ORF">RW010115_125</name>
    <name evidence="7" type="ORF">RW01021201_124</name>
    <name evidence="13" type="ORF">RW030617_124</name>
    <name evidence="8" type="ORF">RW060613_124</name>
    <name evidence="9" type="ORF">RW080711_125</name>
    <name evidence="14" type="ORF">RW220214_124</name>
    <name evidence="10" type="ORF">RW220300_126</name>
    <name evidence="11" type="ORF">RW251112_124</name>
    <name evidence="15" type="ORF">RW620316_124</name>
</gene>
<dbReference type="SUPFAM" id="SSF51197">
    <property type="entry name" value="Clavaminate synthase-like"/>
    <property type="match status" value="1"/>
</dbReference>
<dbReference type="Gene3D" id="2.60.120.620">
    <property type="entry name" value="q2cbj1_9rhob like domain"/>
    <property type="match status" value="1"/>
</dbReference>
<dbReference type="EMBL" id="KX349290">
    <property type="protein sequence ID" value="AOO11379.1"/>
    <property type="molecule type" value="Genomic_DNA"/>
</dbReference>
<name>A0A1D7S9F2_9CAUD</name>
<dbReference type="Proteomes" id="UP000304735">
    <property type="component" value="Segment"/>
</dbReference>
<evidence type="ECO:0000313" key="7">
    <source>
        <dbReference type="EMBL" id="AOO10272.1"/>
    </source>
</evidence>
<keyword evidence="4" id="KW-0560">Oxidoreductase</keyword>
<evidence type="ECO:0000313" key="21">
    <source>
        <dbReference type="Proteomes" id="UP000301260"/>
    </source>
</evidence>
<evidence type="ECO:0000313" key="9">
    <source>
        <dbReference type="EMBL" id="AOO10934.1"/>
    </source>
</evidence>
<dbReference type="PROSITE" id="PS51471">
    <property type="entry name" value="FE2OG_OXY"/>
    <property type="match status" value="1"/>
</dbReference>
<evidence type="ECO:0000256" key="5">
    <source>
        <dbReference type="ARBA" id="ARBA00023004"/>
    </source>
</evidence>
<dbReference type="EMBL" id="KX349287">
    <property type="protein sequence ID" value="AOO10712.1"/>
    <property type="molecule type" value="Genomic_DNA"/>
</dbReference>
<dbReference type="Proteomes" id="UP000223306">
    <property type="component" value="Segment"/>
</dbReference>
<dbReference type="EMBL" id="MK493324">
    <property type="protein sequence ID" value="QBQ75674.1"/>
    <property type="molecule type" value="Genomic_DNA"/>
</dbReference>
<evidence type="ECO:0000313" key="18">
    <source>
        <dbReference type="Proteomes" id="UP000225361"/>
    </source>
</evidence>
<evidence type="ECO:0000313" key="19">
    <source>
        <dbReference type="Proteomes" id="UP000226351"/>
    </source>
</evidence>
<evidence type="ECO:0000313" key="17">
    <source>
        <dbReference type="Proteomes" id="UP000223306"/>
    </source>
</evidence>
<evidence type="ECO:0000313" key="20">
    <source>
        <dbReference type="Proteomes" id="UP000299832"/>
    </source>
</evidence>
<evidence type="ECO:0000313" key="16">
    <source>
        <dbReference type="Proteomes" id="UP000222384"/>
    </source>
</evidence>
<evidence type="ECO:0000256" key="2">
    <source>
        <dbReference type="ARBA" id="ARBA00022723"/>
    </source>
</evidence>
<dbReference type="InterPro" id="IPR044862">
    <property type="entry name" value="Pro_4_hyd_alph_FE2OG_OXY"/>
</dbReference>
<evidence type="ECO:0000313" key="12">
    <source>
        <dbReference type="EMBL" id="QBQ75232.1"/>
    </source>
</evidence>
<dbReference type="EMBL" id="KX349288">
    <property type="protein sequence ID" value="AOO10934.1"/>
    <property type="molecule type" value="Genomic_DNA"/>
</dbReference>
<comment type="cofactor">
    <cofactor evidence="1">
        <name>L-ascorbate</name>
        <dbReference type="ChEBI" id="CHEBI:38290"/>
    </cofactor>
</comment>
<dbReference type="GO" id="GO:0016705">
    <property type="term" value="F:oxidoreductase activity, acting on paired donors, with incorporation or reduction of molecular oxygen"/>
    <property type="evidence" value="ECO:0007669"/>
    <property type="project" value="InterPro"/>
</dbReference>
<dbReference type="EMBL" id="KX349285">
    <property type="protein sequence ID" value="AOO10272.1"/>
    <property type="molecule type" value="Genomic_DNA"/>
</dbReference>
<dbReference type="EMBL" id="MK493325">
    <property type="protein sequence ID" value="QBQ75894.1"/>
    <property type="molecule type" value="Genomic_DNA"/>
</dbReference>
<proteinExistence type="predicted"/>
<evidence type="ECO:0000256" key="4">
    <source>
        <dbReference type="ARBA" id="ARBA00023002"/>
    </source>
</evidence>
<dbReference type="Proteomes" id="UP000226351">
    <property type="component" value="Segment"/>
</dbReference>
<evidence type="ECO:0000313" key="11">
    <source>
        <dbReference type="EMBL" id="AOO11379.1"/>
    </source>
</evidence>
<evidence type="ECO:0000313" key="14">
    <source>
        <dbReference type="EMBL" id="QBQ75674.1"/>
    </source>
</evidence>
<dbReference type="InterPro" id="IPR006620">
    <property type="entry name" value="Pro_4_hyd_alph"/>
</dbReference>
<dbReference type="GO" id="GO:0031418">
    <property type="term" value="F:L-ascorbic acid binding"/>
    <property type="evidence" value="ECO:0007669"/>
    <property type="project" value="InterPro"/>
</dbReference>
<dbReference type="GO" id="GO:0005506">
    <property type="term" value="F:iron ion binding"/>
    <property type="evidence" value="ECO:0007669"/>
    <property type="project" value="InterPro"/>
</dbReference>
<reference evidence="16 17" key="1">
    <citation type="journal article" date="2016" name="Environ. Microbiol.">
        <title>Genomic diversification of marine cyanophages into stable ecotypes.</title>
        <authorList>
            <person name="Marston M.F."/>
            <person name="Martiny J.B."/>
        </authorList>
    </citation>
    <scope>NUCLEOTIDE SEQUENCE [LARGE SCALE GENOMIC DNA]</scope>
    <source>
        <strain evidence="7">RW_01_0212_WH8101</strain>
        <strain evidence="8">RW_06_0613</strain>
        <strain evidence="9">RW_08_0711</strain>
        <strain evidence="10">RW_22_0300</strain>
        <strain evidence="11">RW_25_1112</strain>
    </source>
</reference>
<evidence type="ECO:0000256" key="3">
    <source>
        <dbReference type="ARBA" id="ARBA00022964"/>
    </source>
</evidence>
<dbReference type="Proteomes" id="UP000301580">
    <property type="component" value="Segment"/>
</dbReference>
<organism evidence="7 18">
    <name type="scientific">Synechococcus phage S-RIM8</name>
    <dbReference type="NCBI Taxonomy" id="756278"/>
    <lineage>
        <taxon>Viruses</taxon>
        <taxon>Duplodnaviria</taxon>
        <taxon>Heunggongvirae</taxon>
        <taxon>Uroviricota</taxon>
        <taxon>Caudoviricetes</taxon>
        <taxon>Pantevenvirales</taxon>
        <taxon>Kyanoviridae</taxon>
        <taxon>Neptunevirus</taxon>
        <taxon>Neptunevirus srim18</taxon>
    </lineage>
</organism>
<evidence type="ECO:0000256" key="1">
    <source>
        <dbReference type="ARBA" id="ARBA00001961"/>
    </source>
</evidence>
<protein>
    <recommendedName>
        <fullName evidence="6">Fe2OG dioxygenase domain-containing protein</fullName>
    </recommendedName>
</protein>
<evidence type="ECO:0000313" key="8">
    <source>
        <dbReference type="EMBL" id="AOO10712.1"/>
    </source>
</evidence>
<keyword evidence="19" id="KW-1185">Reference proteome</keyword>
<sequence>MNYGLFYKQVSFNRQSMQVVNTALSGNNFKWEDGKLFDQDKKEAKRKSKIAWVRDEQLYLLLLRMVKSINRDAGWNLNIGGIEPVQYGLYDVGGTYSWHVDQHPRPVRGNVRKISMSLFLNDDYEGGEFDLELYSPAEKIRYKTFKLKPGSAIFFQADQWHRVRPVTSGVRKSVVAWFYGPPYV</sequence>
<evidence type="ECO:0000259" key="6">
    <source>
        <dbReference type="PROSITE" id="PS51471"/>
    </source>
</evidence>
<dbReference type="Proteomes" id="UP000301260">
    <property type="component" value="Segment"/>
</dbReference>
<evidence type="ECO:0000313" key="13">
    <source>
        <dbReference type="EMBL" id="QBQ75452.1"/>
    </source>
</evidence>
<keyword evidence="3" id="KW-0223">Dioxygenase</keyword>
<evidence type="ECO:0000313" key="15">
    <source>
        <dbReference type="EMBL" id="QBQ75894.1"/>
    </source>
</evidence>
<accession>A0A1D7S9F2</accession>
<dbReference type="Proteomes" id="UP000225361">
    <property type="component" value="Segment"/>
</dbReference>
<dbReference type="Proteomes" id="UP000222384">
    <property type="component" value="Genome"/>
</dbReference>
<dbReference type="EMBL" id="MK493323">
    <property type="protein sequence ID" value="QBQ75452.1"/>
    <property type="molecule type" value="Genomic_DNA"/>
</dbReference>
<keyword evidence="5" id="KW-0408">Iron</keyword>
<evidence type="ECO:0000313" key="10">
    <source>
        <dbReference type="EMBL" id="AOO11157.1"/>
    </source>
</evidence>
<dbReference type="EMBL" id="KX349289">
    <property type="protein sequence ID" value="AOO11157.1"/>
    <property type="molecule type" value="Genomic_DNA"/>
</dbReference>
<dbReference type="SMART" id="SM00702">
    <property type="entry name" value="P4Hc"/>
    <property type="match status" value="1"/>
</dbReference>
<dbReference type="GO" id="GO:0051213">
    <property type="term" value="F:dioxygenase activity"/>
    <property type="evidence" value="ECO:0007669"/>
    <property type="project" value="UniProtKB-KW"/>
</dbReference>
<dbReference type="Pfam" id="PF13640">
    <property type="entry name" value="2OG-FeII_Oxy_3"/>
    <property type="match status" value="1"/>
</dbReference>
<dbReference type="InterPro" id="IPR005123">
    <property type="entry name" value="Oxoglu/Fe-dep_dioxygenase_dom"/>
</dbReference>
<keyword evidence="2" id="KW-0479">Metal-binding</keyword>
<dbReference type="Proteomes" id="UP000299832">
    <property type="component" value="Genome"/>
</dbReference>